<dbReference type="EMBL" id="JANVFS010000003">
    <property type="protein sequence ID" value="KAJ4494107.1"/>
    <property type="molecule type" value="Genomic_DNA"/>
</dbReference>
<gene>
    <name evidence="7" type="ORF">C8J55DRAFT_602566</name>
</gene>
<feature type="region of interest" description="Disordered" evidence="5">
    <location>
        <begin position="341"/>
        <end position="392"/>
    </location>
</feature>
<reference evidence="7" key="2">
    <citation type="journal article" date="2023" name="Proc. Natl. Acad. Sci. U.S.A.">
        <title>A global phylogenomic analysis of the shiitake genus Lentinula.</title>
        <authorList>
            <person name="Sierra-Patev S."/>
            <person name="Min B."/>
            <person name="Naranjo-Ortiz M."/>
            <person name="Looney B."/>
            <person name="Konkel Z."/>
            <person name="Slot J.C."/>
            <person name="Sakamoto Y."/>
            <person name="Steenwyk J.L."/>
            <person name="Rokas A."/>
            <person name="Carro J."/>
            <person name="Camarero S."/>
            <person name="Ferreira P."/>
            <person name="Molpeceres G."/>
            <person name="Ruiz-Duenas F.J."/>
            <person name="Serrano A."/>
            <person name="Henrissat B."/>
            <person name="Drula E."/>
            <person name="Hughes K.W."/>
            <person name="Mata J.L."/>
            <person name="Ishikawa N.K."/>
            <person name="Vargas-Isla R."/>
            <person name="Ushijima S."/>
            <person name="Smith C.A."/>
            <person name="Donoghue J."/>
            <person name="Ahrendt S."/>
            <person name="Andreopoulos W."/>
            <person name="He G."/>
            <person name="LaButti K."/>
            <person name="Lipzen A."/>
            <person name="Ng V."/>
            <person name="Riley R."/>
            <person name="Sandor L."/>
            <person name="Barry K."/>
            <person name="Martinez A.T."/>
            <person name="Xiao Y."/>
            <person name="Gibbons J.G."/>
            <person name="Terashima K."/>
            <person name="Grigoriev I.V."/>
            <person name="Hibbett D."/>
        </authorList>
    </citation>
    <scope>NUCLEOTIDE SEQUENCE</scope>
    <source>
        <strain evidence="7">Sp2 HRB7682 ss15</strain>
    </source>
</reference>
<evidence type="ECO:0000256" key="2">
    <source>
        <dbReference type="ARBA" id="ARBA00022692"/>
    </source>
</evidence>
<dbReference type="GO" id="GO:0016020">
    <property type="term" value="C:membrane"/>
    <property type="evidence" value="ECO:0007669"/>
    <property type="project" value="UniProtKB-SubCell"/>
</dbReference>
<evidence type="ECO:0008006" key="9">
    <source>
        <dbReference type="Google" id="ProtNLM"/>
    </source>
</evidence>
<evidence type="ECO:0000256" key="3">
    <source>
        <dbReference type="ARBA" id="ARBA00022989"/>
    </source>
</evidence>
<protein>
    <recommendedName>
        <fullName evidence="9">REJ domain-containing protein</fullName>
    </recommendedName>
</protein>
<evidence type="ECO:0000256" key="5">
    <source>
        <dbReference type="SAM" id="MobiDB-lite"/>
    </source>
</evidence>
<dbReference type="InterPro" id="IPR051694">
    <property type="entry name" value="Immunoregulatory_rcpt-like"/>
</dbReference>
<organism evidence="7 8">
    <name type="scientific">Lentinula lateritia</name>
    <dbReference type="NCBI Taxonomy" id="40482"/>
    <lineage>
        <taxon>Eukaryota</taxon>
        <taxon>Fungi</taxon>
        <taxon>Dikarya</taxon>
        <taxon>Basidiomycota</taxon>
        <taxon>Agaricomycotina</taxon>
        <taxon>Agaricomycetes</taxon>
        <taxon>Agaricomycetidae</taxon>
        <taxon>Agaricales</taxon>
        <taxon>Marasmiineae</taxon>
        <taxon>Omphalotaceae</taxon>
        <taxon>Lentinula</taxon>
    </lineage>
</organism>
<evidence type="ECO:0000313" key="8">
    <source>
        <dbReference type="Proteomes" id="UP001150238"/>
    </source>
</evidence>
<proteinExistence type="predicted"/>
<evidence type="ECO:0000256" key="4">
    <source>
        <dbReference type="ARBA" id="ARBA00023136"/>
    </source>
</evidence>
<evidence type="ECO:0000256" key="1">
    <source>
        <dbReference type="ARBA" id="ARBA00004167"/>
    </source>
</evidence>
<dbReference type="Proteomes" id="UP001150238">
    <property type="component" value="Unassembled WGS sequence"/>
</dbReference>
<feature type="region of interest" description="Disordered" evidence="5">
    <location>
        <begin position="65"/>
        <end position="89"/>
    </location>
</feature>
<keyword evidence="2 6" id="KW-0812">Transmembrane</keyword>
<name>A0A9W9B0F8_9AGAR</name>
<evidence type="ECO:0000313" key="7">
    <source>
        <dbReference type="EMBL" id="KAJ4494107.1"/>
    </source>
</evidence>
<dbReference type="PANTHER" id="PTHR15549">
    <property type="entry name" value="PAIRED IMMUNOGLOBULIN-LIKE TYPE 2 RECEPTOR"/>
    <property type="match status" value="1"/>
</dbReference>
<comment type="subcellular location">
    <subcellularLocation>
        <location evidence="1">Membrane</location>
        <topology evidence="1">Single-pass membrane protein</topology>
    </subcellularLocation>
</comment>
<comment type="caution">
    <text evidence="7">The sequence shown here is derived from an EMBL/GenBank/DDBJ whole genome shotgun (WGS) entry which is preliminary data.</text>
</comment>
<dbReference type="GO" id="GO:0071944">
    <property type="term" value="C:cell periphery"/>
    <property type="evidence" value="ECO:0007669"/>
    <property type="project" value="UniProtKB-ARBA"/>
</dbReference>
<keyword evidence="4 6" id="KW-0472">Membrane</keyword>
<reference evidence="7" key="1">
    <citation type="submission" date="2022-08" db="EMBL/GenBank/DDBJ databases">
        <authorList>
            <consortium name="DOE Joint Genome Institute"/>
            <person name="Min B."/>
            <person name="Riley R."/>
            <person name="Sierra-Patev S."/>
            <person name="Naranjo-Ortiz M."/>
            <person name="Looney B."/>
            <person name="Konkel Z."/>
            <person name="Slot J.C."/>
            <person name="Sakamoto Y."/>
            <person name="Steenwyk J.L."/>
            <person name="Rokas A."/>
            <person name="Carro J."/>
            <person name="Camarero S."/>
            <person name="Ferreira P."/>
            <person name="Molpeceres G."/>
            <person name="Ruiz-Duenas F.J."/>
            <person name="Serrano A."/>
            <person name="Henrissat B."/>
            <person name="Drula E."/>
            <person name="Hughes K.W."/>
            <person name="Mata J.L."/>
            <person name="Ishikawa N.K."/>
            <person name="Vargas-Isla R."/>
            <person name="Ushijima S."/>
            <person name="Smith C.A."/>
            <person name="Ahrendt S."/>
            <person name="Andreopoulos W."/>
            <person name="He G."/>
            <person name="Labutti K."/>
            <person name="Lipzen A."/>
            <person name="Ng V."/>
            <person name="Sandor L."/>
            <person name="Barry K."/>
            <person name="Martinez A.T."/>
            <person name="Xiao Y."/>
            <person name="Gibbons J.G."/>
            <person name="Terashima K."/>
            <person name="Hibbett D.S."/>
            <person name="Grigoriev I.V."/>
        </authorList>
    </citation>
    <scope>NUCLEOTIDE SEQUENCE</scope>
    <source>
        <strain evidence="7">Sp2 HRB7682 ss15</strain>
    </source>
</reference>
<feature type="compositionally biased region" description="Low complexity" evidence="5">
    <location>
        <begin position="364"/>
        <end position="378"/>
    </location>
</feature>
<feature type="compositionally biased region" description="Polar residues" evidence="5">
    <location>
        <begin position="341"/>
        <end position="363"/>
    </location>
</feature>
<evidence type="ECO:0000256" key="6">
    <source>
        <dbReference type="SAM" id="Phobius"/>
    </source>
</evidence>
<dbReference type="AlphaFoldDB" id="A0A9W9B0F8"/>
<keyword evidence="3 6" id="KW-1133">Transmembrane helix</keyword>
<feature type="transmembrane region" description="Helical" evidence="6">
    <location>
        <begin position="166"/>
        <end position="190"/>
    </location>
</feature>
<feature type="region of interest" description="Disordered" evidence="5">
    <location>
        <begin position="429"/>
        <end position="451"/>
    </location>
</feature>
<sequence>MDISSILDTGSSSSSLSTSDTSAAAVLPTSISSVTDTTSVVIPSTTSSTTSSTPAVSFTTTSTSIFTTTSSSSSPSSIDSSSTSSSTVSPTISSITLISTVLPTSSTSSTPVFTTSIQITTVSNSGTQTITITNSITPASSASSSTTSLASDSSSSSSSFWSNKGAVAGTFIVVALVGIAIIIWVIVLSIRRRRAHKFDQENEAAAAEAANATAPAFLDDDDHPIYRRDYLHAGDMSSGGYSGYEGGGPIYTGAVPSASSHGTFNQPPMGIQPNENYPMAEFGSVLYPGASPYPITMAPGQNPQHNNYYDHGFVGNEPISASTMKTVRPTSGDFDILEQQQQRNEGGSDATNYTSTGTPHTTPSVSRGHSTTTTSTSHSRTDLFRNKSQGSRSLIDGYYSKAPSTTGGHDMVSPHSGESYAAHYQPGFSGMPKSSPSRRSTFGYDEAPPLPNLFSKTIDDEAVDESDDEVFQQKKVLKVANE</sequence>
<accession>A0A9W9B0F8</accession>